<sequence length="157" mass="18050">MIPSFERSYLKPRSPKVYSPLIDNMFAPFSPPSDPDINDLGKEDGDEYLHVNRIYYIEGEQLKRLQLLVNENGARRSKLVAFTSFLWKQVALSIENSGKQNESCNVIVAIDGRRRLSEKEGEKKEKMMMSHFGNILSMPFGSKSPQVINFTTRKNIY</sequence>
<dbReference type="Pfam" id="PF02458">
    <property type="entry name" value="Transferase"/>
    <property type="match status" value="1"/>
</dbReference>
<name>A0A9K3DLA4_HELAN</name>
<dbReference type="InterPro" id="IPR023213">
    <property type="entry name" value="CAT-like_dom_sf"/>
</dbReference>
<reference evidence="1" key="1">
    <citation type="journal article" date="2017" name="Nature">
        <title>The sunflower genome provides insights into oil metabolism, flowering and Asterid evolution.</title>
        <authorList>
            <person name="Badouin H."/>
            <person name="Gouzy J."/>
            <person name="Grassa C.J."/>
            <person name="Murat F."/>
            <person name="Staton S.E."/>
            <person name="Cottret L."/>
            <person name="Lelandais-Briere C."/>
            <person name="Owens G.L."/>
            <person name="Carrere S."/>
            <person name="Mayjonade B."/>
            <person name="Legrand L."/>
            <person name="Gill N."/>
            <person name="Kane N.C."/>
            <person name="Bowers J.E."/>
            <person name="Hubner S."/>
            <person name="Bellec A."/>
            <person name="Berard A."/>
            <person name="Berges H."/>
            <person name="Blanchet N."/>
            <person name="Boniface M.C."/>
            <person name="Brunel D."/>
            <person name="Catrice O."/>
            <person name="Chaidir N."/>
            <person name="Claudel C."/>
            <person name="Donnadieu C."/>
            <person name="Faraut T."/>
            <person name="Fievet G."/>
            <person name="Helmstetter N."/>
            <person name="King M."/>
            <person name="Knapp S.J."/>
            <person name="Lai Z."/>
            <person name="Le Paslier M.C."/>
            <person name="Lippi Y."/>
            <person name="Lorenzon L."/>
            <person name="Mandel J.R."/>
            <person name="Marage G."/>
            <person name="Marchand G."/>
            <person name="Marquand E."/>
            <person name="Bret-Mestries E."/>
            <person name="Morien E."/>
            <person name="Nambeesan S."/>
            <person name="Nguyen T."/>
            <person name="Pegot-Espagnet P."/>
            <person name="Pouilly N."/>
            <person name="Raftis F."/>
            <person name="Sallet E."/>
            <person name="Schiex T."/>
            <person name="Thomas J."/>
            <person name="Vandecasteele C."/>
            <person name="Vares D."/>
            <person name="Vear F."/>
            <person name="Vautrin S."/>
            <person name="Crespi M."/>
            <person name="Mangin B."/>
            <person name="Burke J.M."/>
            <person name="Salse J."/>
            <person name="Munos S."/>
            <person name="Vincourt P."/>
            <person name="Rieseberg L.H."/>
            <person name="Langlade N.B."/>
        </authorList>
    </citation>
    <scope>NUCLEOTIDE SEQUENCE</scope>
    <source>
        <tissue evidence="1">Leaves</tissue>
    </source>
</reference>
<evidence type="ECO:0000313" key="2">
    <source>
        <dbReference type="Proteomes" id="UP000215914"/>
    </source>
</evidence>
<dbReference type="Gramene" id="mRNA:HanXRQr2_Chr17g0825811">
    <property type="protein sequence ID" value="CDS:HanXRQr2_Chr17g0825811.1"/>
    <property type="gene ID" value="HanXRQr2_Chr17g0825811"/>
</dbReference>
<accession>A0A9K3DLA4</accession>
<reference evidence="1" key="2">
    <citation type="submission" date="2020-06" db="EMBL/GenBank/DDBJ databases">
        <title>Helianthus annuus Genome sequencing and assembly Release 2.</title>
        <authorList>
            <person name="Gouzy J."/>
            <person name="Langlade N."/>
            <person name="Munos S."/>
        </authorList>
    </citation>
    <scope>NUCLEOTIDE SEQUENCE</scope>
    <source>
        <tissue evidence="1">Leaves</tissue>
    </source>
</reference>
<keyword evidence="2" id="KW-1185">Reference proteome</keyword>
<dbReference type="AlphaFoldDB" id="A0A9K3DLA4"/>
<dbReference type="Gene3D" id="3.30.559.10">
    <property type="entry name" value="Chloramphenicol acetyltransferase-like domain"/>
    <property type="match status" value="1"/>
</dbReference>
<keyword evidence="1" id="KW-0012">Acyltransferase</keyword>
<dbReference type="EC" id="2.3.1.84" evidence="1"/>
<evidence type="ECO:0000313" key="1">
    <source>
        <dbReference type="EMBL" id="KAF5757365.1"/>
    </source>
</evidence>
<dbReference type="EMBL" id="MNCJ02000332">
    <property type="protein sequence ID" value="KAF5757365.1"/>
    <property type="molecule type" value="Genomic_DNA"/>
</dbReference>
<keyword evidence="1" id="KW-0808">Transferase</keyword>
<proteinExistence type="predicted"/>
<protein>
    <submittedName>
        <fullName evidence="1">Alcohol O-acetyltransferase</fullName>
        <ecNumber evidence="1">2.3.1.84</ecNumber>
    </submittedName>
</protein>
<gene>
    <name evidence="1" type="ORF">HanXRQr2_Chr17g0825811</name>
</gene>
<dbReference type="GO" id="GO:0004026">
    <property type="term" value="F:alcohol O-acetyltransferase activity"/>
    <property type="evidence" value="ECO:0007669"/>
    <property type="project" value="UniProtKB-EC"/>
</dbReference>
<dbReference type="Proteomes" id="UP000215914">
    <property type="component" value="Unassembled WGS sequence"/>
</dbReference>
<comment type="caution">
    <text evidence="1">The sequence shown here is derived from an EMBL/GenBank/DDBJ whole genome shotgun (WGS) entry which is preliminary data.</text>
</comment>
<organism evidence="1 2">
    <name type="scientific">Helianthus annuus</name>
    <name type="common">Common sunflower</name>
    <dbReference type="NCBI Taxonomy" id="4232"/>
    <lineage>
        <taxon>Eukaryota</taxon>
        <taxon>Viridiplantae</taxon>
        <taxon>Streptophyta</taxon>
        <taxon>Embryophyta</taxon>
        <taxon>Tracheophyta</taxon>
        <taxon>Spermatophyta</taxon>
        <taxon>Magnoliopsida</taxon>
        <taxon>eudicotyledons</taxon>
        <taxon>Gunneridae</taxon>
        <taxon>Pentapetalae</taxon>
        <taxon>asterids</taxon>
        <taxon>campanulids</taxon>
        <taxon>Asterales</taxon>
        <taxon>Asteraceae</taxon>
        <taxon>Asteroideae</taxon>
        <taxon>Heliantheae alliance</taxon>
        <taxon>Heliantheae</taxon>
        <taxon>Helianthus</taxon>
    </lineage>
</organism>